<evidence type="ECO:0008006" key="5">
    <source>
        <dbReference type="Google" id="ProtNLM"/>
    </source>
</evidence>
<sequence>MPQKIKRVFQGIVVVALAFVLFFHPNKAQAQAPWFAPSSAEYEAALRECVEGQVGLECTVTAIVNSIIHAGGFGMANTPSGNRLTYQPGAIFIAGHLIGGMIANPPVSSQDFVRYVAQRANLVEPVYAQGAGFQALSPLIPIWAAIRNTAYLAFVIIFIIIGFMIMFRARLDPQTVVNIQNSLPKLVMTLILITFSFAIAGFMIDLIYLGIFLVVSILASQGLIENSVEVRNQLIGQNIFQVIFTSGIWRLTSTAGAAVQQLIDAAFGAASSDDTLLGSILGGLAGLILKGALLFAAFKLFFQLLLTYIEIILTTIFSPLLILLNALPGSQSFGNWLRNFLANVLIFPAIAMLFLIGAILLGPCDSCPPGEPSWQVSDSLFPPNETIWLPPFVGLQGTDRDSVLALIGFGIILFAPQLVTVMKQTLKAKPLPVSGVFAPIAASAGVISSPIRGIGGAVSTGVRTYFGQKVESFAGEAAKGR</sequence>
<keyword evidence="1" id="KW-0812">Transmembrane</keyword>
<feature type="transmembrane region" description="Helical" evidence="1">
    <location>
        <begin position="190"/>
        <end position="219"/>
    </location>
</feature>
<dbReference type="Proteomes" id="UP000179069">
    <property type="component" value="Unassembled WGS sequence"/>
</dbReference>
<protein>
    <recommendedName>
        <fullName evidence="5">TrbL/VirB6 plasmid conjugal transfer protein</fullName>
    </recommendedName>
</protein>
<dbReference type="AlphaFoldDB" id="A0A1G1VNC2"/>
<accession>A0A1G1VNC2</accession>
<organism evidence="3 4">
    <name type="scientific">Candidatus Chisholmbacteria bacterium RIFCSPHIGHO2_01_FULL_49_18</name>
    <dbReference type="NCBI Taxonomy" id="1797590"/>
    <lineage>
        <taxon>Bacteria</taxon>
        <taxon>Candidatus Chisholmiibacteriota</taxon>
    </lineage>
</organism>
<evidence type="ECO:0000256" key="1">
    <source>
        <dbReference type="SAM" id="Phobius"/>
    </source>
</evidence>
<keyword evidence="1" id="KW-0472">Membrane</keyword>
<proteinExistence type="predicted"/>
<keyword evidence="1" id="KW-1133">Transmembrane helix</keyword>
<evidence type="ECO:0000313" key="3">
    <source>
        <dbReference type="EMBL" id="OGY16844.1"/>
    </source>
</evidence>
<keyword evidence="2" id="KW-0732">Signal</keyword>
<feature type="transmembrane region" description="Helical" evidence="1">
    <location>
        <begin position="150"/>
        <end position="169"/>
    </location>
</feature>
<name>A0A1G1VNC2_9BACT</name>
<feature type="transmembrane region" description="Helical" evidence="1">
    <location>
        <begin position="340"/>
        <end position="361"/>
    </location>
</feature>
<dbReference type="EMBL" id="MHCI01000009">
    <property type="protein sequence ID" value="OGY16844.1"/>
    <property type="molecule type" value="Genomic_DNA"/>
</dbReference>
<reference evidence="3 4" key="1">
    <citation type="journal article" date="2016" name="Nat. Commun.">
        <title>Thousands of microbial genomes shed light on interconnected biogeochemical processes in an aquifer system.</title>
        <authorList>
            <person name="Anantharaman K."/>
            <person name="Brown C.T."/>
            <person name="Hug L.A."/>
            <person name="Sharon I."/>
            <person name="Castelle C.J."/>
            <person name="Probst A.J."/>
            <person name="Thomas B.C."/>
            <person name="Singh A."/>
            <person name="Wilkins M.J."/>
            <person name="Karaoz U."/>
            <person name="Brodie E.L."/>
            <person name="Williams K.H."/>
            <person name="Hubbard S.S."/>
            <person name="Banfield J.F."/>
        </authorList>
    </citation>
    <scope>NUCLEOTIDE SEQUENCE [LARGE SCALE GENOMIC DNA]</scope>
</reference>
<evidence type="ECO:0000313" key="4">
    <source>
        <dbReference type="Proteomes" id="UP000179069"/>
    </source>
</evidence>
<evidence type="ECO:0000256" key="2">
    <source>
        <dbReference type="SAM" id="SignalP"/>
    </source>
</evidence>
<feature type="transmembrane region" description="Helical" evidence="1">
    <location>
        <begin position="275"/>
        <end position="298"/>
    </location>
</feature>
<feature type="transmembrane region" description="Helical" evidence="1">
    <location>
        <begin position="304"/>
        <end position="328"/>
    </location>
</feature>
<feature type="chain" id="PRO_5009581019" description="TrbL/VirB6 plasmid conjugal transfer protein" evidence="2">
    <location>
        <begin position="31"/>
        <end position="481"/>
    </location>
</feature>
<comment type="caution">
    <text evidence="3">The sequence shown here is derived from an EMBL/GenBank/DDBJ whole genome shotgun (WGS) entry which is preliminary data.</text>
</comment>
<gene>
    <name evidence="3" type="ORF">A2785_03710</name>
</gene>
<feature type="transmembrane region" description="Helical" evidence="1">
    <location>
        <begin position="403"/>
        <end position="422"/>
    </location>
</feature>
<feature type="signal peptide" evidence="2">
    <location>
        <begin position="1"/>
        <end position="30"/>
    </location>
</feature>